<evidence type="ECO:0000256" key="1">
    <source>
        <dbReference type="SAM" id="MobiDB-lite"/>
    </source>
</evidence>
<gene>
    <name evidence="2" type="ORF">E2562_032855</name>
</gene>
<comment type="caution">
    <text evidence="2">The sequence shown here is derived from an EMBL/GenBank/DDBJ whole genome shotgun (WGS) entry which is preliminary data.</text>
</comment>
<keyword evidence="3" id="KW-1185">Reference proteome</keyword>
<reference evidence="2 3" key="1">
    <citation type="submission" date="2019-11" db="EMBL/GenBank/DDBJ databases">
        <title>Whole genome sequence of Oryza granulata.</title>
        <authorList>
            <person name="Li W."/>
        </authorList>
    </citation>
    <scope>NUCLEOTIDE SEQUENCE [LARGE SCALE GENOMIC DNA]</scope>
    <source>
        <strain evidence="3">cv. Menghai</strain>
        <tissue evidence="2">Leaf</tissue>
    </source>
</reference>
<protein>
    <submittedName>
        <fullName evidence="2">Uncharacterized protein</fullName>
    </submittedName>
</protein>
<name>A0A6G1BPV1_9ORYZ</name>
<feature type="region of interest" description="Disordered" evidence="1">
    <location>
        <begin position="17"/>
        <end position="39"/>
    </location>
</feature>
<accession>A0A6G1BPV1</accession>
<sequence length="118" mass="13115">MPFRLDPPGDRLVHLDAAAPRQATGAAPPPRHRRCSFTGEATDPRRVQLLLHTAATTTRSPPVLHHAVATVPPLSRLHLLCSTVVLLRHYISASCHVHDKWGTEEGGIGSRIFLRWRR</sequence>
<evidence type="ECO:0000313" key="2">
    <source>
        <dbReference type="EMBL" id="KAF0889801.1"/>
    </source>
</evidence>
<organism evidence="2 3">
    <name type="scientific">Oryza meyeriana var. granulata</name>
    <dbReference type="NCBI Taxonomy" id="110450"/>
    <lineage>
        <taxon>Eukaryota</taxon>
        <taxon>Viridiplantae</taxon>
        <taxon>Streptophyta</taxon>
        <taxon>Embryophyta</taxon>
        <taxon>Tracheophyta</taxon>
        <taxon>Spermatophyta</taxon>
        <taxon>Magnoliopsida</taxon>
        <taxon>Liliopsida</taxon>
        <taxon>Poales</taxon>
        <taxon>Poaceae</taxon>
        <taxon>BOP clade</taxon>
        <taxon>Oryzoideae</taxon>
        <taxon>Oryzeae</taxon>
        <taxon>Oryzinae</taxon>
        <taxon>Oryza</taxon>
        <taxon>Oryza meyeriana</taxon>
    </lineage>
</organism>
<evidence type="ECO:0000313" key="3">
    <source>
        <dbReference type="Proteomes" id="UP000479710"/>
    </source>
</evidence>
<dbReference type="Proteomes" id="UP000479710">
    <property type="component" value="Unassembled WGS sequence"/>
</dbReference>
<dbReference type="AlphaFoldDB" id="A0A6G1BPV1"/>
<dbReference type="EMBL" id="SPHZ02000012">
    <property type="protein sequence ID" value="KAF0889801.1"/>
    <property type="molecule type" value="Genomic_DNA"/>
</dbReference>
<proteinExistence type="predicted"/>
<feature type="compositionally biased region" description="Low complexity" evidence="1">
    <location>
        <begin position="17"/>
        <end position="26"/>
    </location>
</feature>